<gene>
    <name evidence="3" type="primary">LOC105048154</name>
</gene>
<accession>A0A8N4I9Z1</accession>
<feature type="region of interest" description="Disordered" evidence="1">
    <location>
        <begin position="1"/>
        <end position="25"/>
    </location>
</feature>
<evidence type="ECO:0000256" key="1">
    <source>
        <dbReference type="SAM" id="MobiDB-lite"/>
    </source>
</evidence>
<name>A0A8N4I9Z1_ELAGV</name>
<dbReference type="OrthoDB" id="779264at2759"/>
<dbReference type="AlphaFoldDB" id="A0A8N4I9Z1"/>
<dbReference type="Proteomes" id="UP000504607">
    <property type="component" value="Chromosome 7"/>
</dbReference>
<evidence type="ECO:0000313" key="2">
    <source>
        <dbReference type="Proteomes" id="UP000504607"/>
    </source>
</evidence>
<dbReference type="KEGG" id="egu:105048154"/>
<reference evidence="3" key="1">
    <citation type="submission" date="2025-08" db="UniProtKB">
        <authorList>
            <consortium name="RefSeq"/>
        </authorList>
    </citation>
    <scope>IDENTIFICATION</scope>
</reference>
<dbReference type="RefSeq" id="XP_029121662.1">
    <property type="nucleotide sequence ID" value="XM_029265829.1"/>
</dbReference>
<keyword evidence="2" id="KW-1185">Reference proteome</keyword>
<protein>
    <submittedName>
        <fullName evidence="3">Uncharacterized protein LOC105048154</fullName>
    </submittedName>
</protein>
<evidence type="ECO:0000313" key="3">
    <source>
        <dbReference type="RefSeq" id="XP_029121662.1"/>
    </source>
</evidence>
<organism evidence="2 3">
    <name type="scientific">Elaeis guineensis var. tenera</name>
    <name type="common">Oil palm</name>
    <dbReference type="NCBI Taxonomy" id="51953"/>
    <lineage>
        <taxon>Eukaryota</taxon>
        <taxon>Viridiplantae</taxon>
        <taxon>Streptophyta</taxon>
        <taxon>Embryophyta</taxon>
        <taxon>Tracheophyta</taxon>
        <taxon>Spermatophyta</taxon>
        <taxon>Magnoliopsida</taxon>
        <taxon>Liliopsida</taxon>
        <taxon>Arecaceae</taxon>
        <taxon>Arecoideae</taxon>
        <taxon>Cocoseae</taxon>
        <taxon>Elaeidinae</taxon>
        <taxon>Elaeis</taxon>
    </lineage>
</organism>
<proteinExistence type="predicted"/>
<sequence length="317" mass="35476">MDAMHCLRMPHGPAGGPDRSVLSHSSRRSPLLHRHLAFPKGGARLVATRRWTVCAQAPAPSQPEGEDANPKGRLGGWNRMRGAAVGAAVVLACALGAASLNRGRGAYCCPSQVAPSQVVTLSPTDKCAKVLFDIFKKRAAPPNEPPILLQQVAEQIGNELDVNFMDREPKKARLLRLLAEHLVDELAKQDYYYLKAFHKGQETTDLLYGEWRQLEDGDTKRNVGFLLIEIFINQGDYRNAQTICEYELKDKEFSETDSRPRFFKAIIKMMLATESVLNPETKSEDLQKMIEDAKKAWEDFRSVYGGELAREPKTDDH</sequence>